<reference evidence="4" key="1">
    <citation type="submission" date="2024-10" db="UniProtKB">
        <authorList>
            <consortium name="RefSeq"/>
        </authorList>
    </citation>
    <scope>NUCLEOTIDE SEQUENCE [LARGE SCALE GENOMIC DNA]</scope>
    <source>
        <strain evidence="4">cv. Zhongzhi No. 13</strain>
    </source>
</reference>
<organism evidence="4 5">
    <name type="scientific">Sesamum indicum</name>
    <name type="common">Oriental sesame</name>
    <name type="synonym">Sesamum orientale</name>
    <dbReference type="NCBI Taxonomy" id="4182"/>
    <lineage>
        <taxon>Eukaryota</taxon>
        <taxon>Viridiplantae</taxon>
        <taxon>Streptophyta</taxon>
        <taxon>Embryophyta</taxon>
        <taxon>Tracheophyta</taxon>
        <taxon>Spermatophyta</taxon>
        <taxon>Magnoliopsida</taxon>
        <taxon>eudicotyledons</taxon>
        <taxon>Gunneridae</taxon>
        <taxon>Pentapetalae</taxon>
        <taxon>asterids</taxon>
        <taxon>lamiids</taxon>
        <taxon>Lamiales</taxon>
        <taxon>Pedaliaceae</taxon>
        <taxon>Sesamum</taxon>
    </lineage>
</organism>
<sequence length="181" mass="20785">MKGAVLEVLLVSAEGIDHRNIVGTPTYHVIVLCGTQVCRSKTSSGNPDKIYWNEKFTFELPPSELENLSHLKLRIVNEEYFTDGEFVGETIIFLKGIIVESNYKGLVELNPAPFNVVLEDDTYKGQITVGLKFIPNTVLQMNRKQCIQEERDIDESLCKMVVRLWEMPWWGHLFSNKHKEN</sequence>
<dbReference type="InterPro" id="IPR035892">
    <property type="entry name" value="C2_domain_sf"/>
</dbReference>
<dbReference type="InterPro" id="IPR000008">
    <property type="entry name" value="C2_dom"/>
</dbReference>
<dbReference type="Gene3D" id="2.60.40.150">
    <property type="entry name" value="C2 domain"/>
    <property type="match status" value="1"/>
</dbReference>
<protein>
    <submittedName>
        <fullName evidence="5">Elicitor-responsive protein 3</fullName>
    </submittedName>
</protein>
<evidence type="ECO:0000313" key="5">
    <source>
        <dbReference type="RefSeq" id="XP_020550652.1"/>
    </source>
</evidence>
<dbReference type="PANTHER" id="PTHR46502">
    <property type="entry name" value="C2 DOMAIN-CONTAINING"/>
    <property type="match status" value="1"/>
</dbReference>
<evidence type="ECO:0000313" key="4">
    <source>
        <dbReference type="Proteomes" id="UP000504604"/>
    </source>
</evidence>
<dbReference type="OrthoDB" id="195679at2759"/>
<dbReference type="GO" id="GO:0046872">
    <property type="term" value="F:metal ion binding"/>
    <property type="evidence" value="ECO:0007669"/>
    <property type="project" value="UniProtKB-KW"/>
</dbReference>
<dbReference type="KEGG" id="sind:110011253"/>
<dbReference type="SMART" id="SM00239">
    <property type="entry name" value="C2"/>
    <property type="match status" value="1"/>
</dbReference>
<evidence type="ECO:0000256" key="1">
    <source>
        <dbReference type="ARBA" id="ARBA00022723"/>
    </source>
</evidence>
<accession>A0A8M8UVX3</accession>
<dbReference type="AlphaFoldDB" id="A0A8M8UVX3"/>
<keyword evidence="4" id="KW-1185">Reference proteome</keyword>
<dbReference type="RefSeq" id="XP_020550652.1">
    <property type="nucleotide sequence ID" value="XM_020694993.1"/>
</dbReference>
<keyword evidence="2" id="KW-0106">Calcium</keyword>
<reference evidence="5" key="2">
    <citation type="submission" date="2025-08" db="UniProtKB">
        <authorList>
            <consortium name="RefSeq"/>
        </authorList>
    </citation>
    <scope>IDENTIFICATION</scope>
</reference>
<dbReference type="SUPFAM" id="SSF49562">
    <property type="entry name" value="C2 domain (Calcium/lipid-binding domain, CaLB)"/>
    <property type="match status" value="1"/>
</dbReference>
<feature type="domain" description="C2" evidence="3">
    <location>
        <begin position="1"/>
        <end position="107"/>
    </location>
</feature>
<proteinExistence type="predicted"/>
<dbReference type="PANTHER" id="PTHR46502:SF14">
    <property type="entry name" value="CALCIUM-DEPENDENT LIPID-BINDING (CALB DOMAIN) FAMILY PROTEIN"/>
    <property type="match status" value="1"/>
</dbReference>
<dbReference type="Proteomes" id="UP000504604">
    <property type="component" value="Linkage group LG1"/>
</dbReference>
<dbReference type="PROSITE" id="PS50004">
    <property type="entry name" value="C2"/>
    <property type="match status" value="1"/>
</dbReference>
<name>A0A8M8UVX3_SESIN</name>
<dbReference type="Pfam" id="PF00168">
    <property type="entry name" value="C2"/>
    <property type="match status" value="1"/>
</dbReference>
<dbReference type="GeneID" id="110011253"/>
<evidence type="ECO:0000256" key="2">
    <source>
        <dbReference type="ARBA" id="ARBA00022837"/>
    </source>
</evidence>
<evidence type="ECO:0000259" key="3">
    <source>
        <dbReference type="PROSITE" id="PS50004"/>
    </source>
</evidence>
<gene>
    <name evidence="5" type="primary">LOC110011253</name>
</gene>
<keyword evidence="1" id="KW-0479">Metal-binding</keyword>